<evidence type="ECO:0000256" key="3">
    <source>
        <dbReference type="RuleBase" id="RU361235"/>
    </source>
</evidence>
<dbReference type="InterPro" id="IPR019819">
    <property type="entry name" value="Carboxylesterase_B_CS"/>
</dbReference>
<dbReference type="EMBL" id="AP019377">
    <property type="protein sequence ID" value="BBH91983.1"/>
    <property type="molecule type" value="Genomic_DNA"/>
</dbReference>
<organism evidence="5">
    <name type="scientific">Thermogemmatispora argillosa</name>
    <dbReference type="NCBI Taxonomy" id="2045280"/>
    <lineage>
        <taxon>Bacteria</taxon>
        <taxon>Bacillati</taxon>
        <taxon>Chloroflexota</taxon>
        <taxon>Ktedonobacteria</taxon>
        <taxon>Thermogemmatisporales</taxon>
        <taxon>Thermogemmatisporaceae</taxon>
        <taxon>Thermogemmatispora</taxon>
    </lineage>
</organism>
<evidence type="ECO:0000256" key="1">
    <source>
        <dbReference type="ARBA" id="ARBA00005964"/>
    </source>
</evidence>
<accession>A0A455SU82</accession>
<protein>
    <recommendedName>
        <fullName evidence="3">Carboxylic ester hydrolase</fullName>
        <ecNumber evidence="3">3.1.1.-</ecNumber>
    </recommendedName>
</protein>
<dbReference type="PROSITE" id="PS00941">
    <property type="entry name" value="CARBOXYLESTERASE_B_2"/>
    <property type="match status" value="1"/>
</dbReference>
<dbReference type="InterPro" id="IPR050309">
    <property type="entry name" value="Type-B_Carboxylest/Lipase"/>
</dbReference>
<keyword evidence="2 3" id="KW-0378">Hydrolase</keyword>
<evidence type="ECO:0000313" key="5">
    <source>
        <dbReference type="EMBL" id="BBH91983.1"/>
    </source>
</evidence>
<dbReference type="AlphaFoldDB" id="A0A455SU82"/>
<name>A0A455SU82_9CHLR</name>
<evidence type="ECO:0000256" key="2">
    <source>
        <dbReference type="ARBA" id="ARBA00022801"/>
    </source>
</evidence>
<dbReference type="InterPro" id="IPR029058">
    <property type="entry name" value="AB_hydrolase_fold"/>
</dbReference>
<dbReference type="SUPFAM" id="SSF53474">
    <property type="entry name" value="alpha/beta-Hydrolases"/>
    <property type="match status" value="1"/>
</dbReference>
<dbReference type="InterPro" id="IPR019826">
    <property type="entry name" value="Carboxylesterase_B_AS"/>
</dbReference>
<dbReference type="PANTHER" id="PTHR11559">
    <property type="entry name" value="CARBOXYLESTERASE"/>
    <property type="match status" value="1"/>
</dbReference>
<feature type="domain" description="Carboxylesterase type B" evidence="4">
    <location>
        <begin position="4"/>
        <end position="477"/>
    </location>
</feature>
<evidence type="ECO:0000259" key="4">
    <source>
        <dbReference type="Pfam" id="PF00135"/>
    </source>
</evidence>
<comment type="similarity">
    <text evidence="1 3">Belongs to the type-B carboxylesterase/lipase family.</text>
</comment>
<gene>
    <name evidence="5" type="ORF">KTA_01820</name>
</gene>
<reference evidence="5" key="1">
    <citation type="submission" date="2018-12" db="EMBL/GenBank/DDBJ databases">
        <title>Novel natural products biosynthetic potential of the class Ktedonobacteria.</title>
        <authorList>
            <person name="Zheng Y."/>
            <person name="Saitou A."/>
            <person name="Wang C.M."/>
            <person name="Toyoda A."/>
            <person name="Minakuchi Y."/>
            <person name="Sekiguchi Y."/>
            <person name="Ueda K."/>
            <person name="Takano H."/>
            <person name="Sakai Y."/>
            <person name="Yokota A."/>
            <person name="Yabe S."/>
        </authorList>
    </citation>
    <scope>NUCLEOTIDE SEQUENCE</scope>
    <source>
        <strain evidence="5">A3-2</strain>
    </source>
</reference>
<dbReference type="EC" id="3.1.1.-" evidence="3"/>
<dbReference type="PROSITE" id="PS00122">
    <property type="entry name" value="CARBOXYLESTERASE_B_1"/>
    <property type="match status" value="1"/>
</dbReference>
<sequence>MSQCIVETRYGKVQGYQQGSICVWKGIPFARPPVGTRRFRAPEPPEPWAGVRPTIAFSPMAPQVPEMGASMVGAMGAERVVDPRPISEDCLYLNIWSPAADQGKRPVMVYIHGGAFTIGSASDPWYDGTSFAERHNIVVVSLNYRLGILGFVYLKELAGAGSSYSGNCGLLDQIAALRWVRENIEAFGGDPENVTVMGESAGAMSIAALLGMPAAHGLFQRAILQSGAAGDLPTGAEATRVAQALLAKLGLEPSQVEALAEVPLEALLKVQPELGREFGGVRAFSPVIDGETLPRHPLAMLAQGLARDVAVLVGTNRDEWRLFALMGGGTQIDEALLKRLFGDSAQQVLALYTAAREDRSPELAWIDLMGDLVFRIPAIRLAEAQVRQGAPVWMYRFDWKSPAFGGALGAAHAMDIPFVFNTLDVGLSRLFTGTAPSRQALADLMHAAWAAFIREGNPMIPGLPDWPRYDLERRATLIWDEVPSLAEDPQGELRTLWEGVRLVSEA</sequence>
<proteinExistence type="inferred from homology"/>
<dbReference type="GO" id="GO:0016787">
    <property type="term" value="F:hydrolase activity"/>
    <property type="evidence" value="ECO:0007669"/>
    <property type="project" value="UniProtKB-KW"/>
</dbReference>
<dbReference type="InterPro" id="IPR002018">
    <property type="entry name" value="CarbesteraseB"/>
</dbReference>
<dbReference type="Gene3D" id="3.40.50.1820">
    <property type="entry name" value="alpha/beta hydrolase"/>
    <property type="match status" value="1"/>
</dbReference>
<dbReference type="Pfam" id="PF00135">
    <property type="entry name" value="COesterase"/>
    <property type="match status" value="1"/>
</dbReference>